<proteinExistence type="predicted"/>
<accession>A0ABN3EDG4</accession>
<organism evidence="1 2">
    <name type="scientific">Kitasatospora cystarginea</name>
    <dbReference type="NCBI Taxonomy" id="58350"/>
    <lineage>
        <taxon>Bacteria</taxon>
        <taxon>Bacillati</taxon>
        <taxon>Actinomycetota</taxon>
        <taxon>Actinomycetes</taxon>
        <taxon>Kitasatosporales</taxon>
        <taxon>Streptomycetaceae</taxon>
        <taxon>Kitasatospora</taxon>
    </lineage>
</organism>
<reference evidence="1 2" key="1">
    <citation type="journal article" date="2019" name="Int. J. Syst. Evol. Microbiol.">
        <title>The Global Catalogue of Microorganisms (GCM) 10K type strain sequencing project: providing services to taxonomists for standard genome sequencing and annotation.</title>
        <authorList>
            <consortium name="The Broad Institute Genomics Platform"/>
            <consortium name="The Broad Institute Genome Sequencing Center for Infectious Disease"/>
            <person name="Wu L."/>
            <person name="Ma J."/>
        </authorList>
    </citation>
    <scope>NUCLEOTIDE SEQUENCE [LARGE SCALE GENOMIC DNA]</scope>
    <source>
        <strain evidence="1 2">JCM 7356</strain>
    </source>
</reference>
<gene>
    <name evidence="1" type="ORF">GCM10010430_43970</name>
</gene>
<dbReference type="Proteomes" id="UP001500305">
    <property type="component" value="Unassembled WGS sequence"/>
</dbReference>
<dbReference type="RefSeq" id="WP_344638175.1">
    <property type="nucleotide sequence ID" value="NZ_BAAATR010000020.1"/>
</dbReference>
<sequence length="506" mass="56187">MTTPPPPTLLRVLLERQGCATWPSFQIHFPQAAKRAATELGNTRLATVRPTDNTFRRWLTGEQEPRGDGRIVLEHWLGFSVETLLQPAPLRQVIPARQPNPRSVAAAHSATSGWMTSSLTPTELTPGTGGHWRLAGNRVFDGTAVATQLYDATANGDVLVLDQDDHPHLRQLATSSSRSLLLTSAVSGNDPGLFVLDTALTRSYLAGNRPGQRLSVPTAHRLDDLTYGLLWALLNTDDSLLADDHVLEEESESVKQYLAMTRSAPSRASMPDLSAVGAAWLGSSFCAQHIVRGLESATEVPVFWTREQYGEEGCAWLLFRHKHDYLRTISSRFGGSGQTLGRAFCVPEKAVRDSERYERILFFLSVALMEMYGLKVWLCTEPDYAEVDGFVLVPGERAILANWLRGDAMWHVDTIDRRADVLGYGHVVAHARSHSIMTGDTPQRRLHALADYLQLDWSWLTSRCRELGDGGAASMLRPRSRLLTLTEVDRTLRYVGDLAPEVTKRQ</sequence>
<protein>
    <recommendedName>
        <fullName evidence="3">Transcriptional regulator</fullName>
    </recommendedName>
</protein>
<comment type="caution">
    <text evidence="1">The sequence shown here is derived from an EMBL/GenBank/DDBJ whole genome shotgun (WGS) entry which is preliminary data.</text>
</comment>
<keyword evidence="2" id="KW-1185">Reference proteome</keyword>
<name>A0ABN3EDG4_9ACTN</name>
<evidence type="ECO:0000313" key="1">
    <source>
        <dbReference type="EMBL" id="GAA2255362.1"/>
    </source>
</evidence>
<evidence type="ECO:0008006" key="3">
    <source>
        <dbReference type="Google" id="ProtNLM"/>
    </source>
</evidence>
<dbReference type="EMBL" id="BAAATR010000020">
    <property type="protein sequence ID" value="GAA2255362.1"/>
    <property type="molecule type" value="Genomic_DNA"/>
</dbReference>
<evidence type="ECO:0000313" key="2">
    <source>
        <dbReference type="Proteomes" id="UP001500305"/>
    </source>
</evidence>